<proteinExistence type="predicted"/>
<dbReference type="InterPro" id="IPR057251">
    <property type="entry name" value="FP_C"/>
</dbReference>
<reference evidence="2" key="1">
    <citation type="submission" date="2022-03" db="EMBL/GenBank/DDBJ databases">
        <authorList>
            <person name="Tunstrom K."/>
        </authorList>
    </citation>
    <scope>NUCLEOTIDE SEQUENCE</scope>
</reference>
<dbReference type="PANTHER" id="PTHR33395:SF22">
    <property type="entry name" value="REVERSE TRANSCRIPTASE DOMAIN-CONTAINING PROTEIN"/>
    <property type="match status" value="1"/>
</dbReference>
<protein>
    <recommendedName>
        <fullName evidence="1">FP protein C-terminal domain-containing protein</fullName>
    </recommendedName>
</protein>
<evidence type="ECO:0000313" key="2">
    <source>
        <dbReference type="EMBL" id="CAH2108022.1"/>
    </source>
</evidence>
<dbReference type="GO" id="GO:0061343">
    <property type="term" value="P:cell adhesion involved in heart morphogenesis"/>
    <property type="evidence" value="ECO:0007669"/>
    <property type="project" value="TreeGrafter"/>
</dbReference>
<feature type="domain" description="FP protein C-terminal" evidence="1">
    <location>
        <begin position="30"/>
        <end position="67"/>
    </location>
</feature>
<evidence type="ECO:0000259" key="1">
    <source>
        <dbReference type="Pfam" id="PF25298"/>
    </source>
</evidence>
<gene>
    <name evidence="2" type="ORF">EEDITHA_LOCUS21994</name>
</gene>
<sequence>MKDKSDKLNTSHLGMAGDKKPIYVIEHLSPALKSLHAATRLKAKQKDYKFVWVKSGRIYVRKNESTEYSTIFDAEIFDSRYVVYRRDRMGDKLGSGVLIAVSNKFTSFKISNYNSECEDLWVKVRISRGKSWEYLKVSAVYLPQPLNQNTLKTYIDNTNKIMDEHTTKYTLIADFLELNDFKQFNNVPNCNNKFLDLVLCNSDIVNINECPDPIRSVDAHHSPLEISIEITPSRNKHLKLSHKLIFFKGDYDLIKKELSDISWEDELLPLNDLNDMVDKFYQIMYKIINKHIPKIKKCSNGHPVWSNTHLIYLLKQKQTYHSRYKLYKNPLDMAEFKYLRSDCGKLIRVCYNKYISNIKVEIGKNPKYFWAHLSNKRKESFGLPPSMFLGM</sequence>
<dbReference type="GO" id="GO:0007508">
    <property type="term" value="P:larval heart development"/>
    <property type="evidence" value="ECO:0007669"/>
    <property type="project" value="TreeGrafter"/>
</dbReference>
<dbReference type="Proteomes" id="UP001153954">
    <property type="component" value="Unassembled WGS sequence"/>
</dbReference>
<dbReference type="GO" id="GO:0031012">
    <property type="term" value="C:extracellular matrix"/>
    <property type="evidence" value="ECO:0007669"/>
    <property type="project" value="TreeGrafter"/>
</dbReference>
<organism evidence="2 3">
    <name type="scientific">Euphydryas editha</name>
    <name type="common">Edith's checkerspot</name>
    <dbReference type="NCBI Taxonomy" id="104508"/>
    <lineage>
        <taxon>Eukaryota</taxon>
        <taxon>Metazoa</taxon>
        <taxon>Ecdysozoa</taxon>
        <taxon>Arthropoda</taxon>
        <taxon>Hexapoda</taxon>
        <taxon>Insecta</taxon>
        <taxon>Pterygota</taxon>
        <taxon>Neoptera</taxon>
        <taxon>Endopterygota</taxon>
        <taxon>Lepidoptera</taxon>
        <taxon>Glossata</taxon>
        <taxon>Ditrysia</taxon>
        <taxon>Papilionoidea</taxon>
        <taxon>Nymphalidae</taxon>
        <taxon>Nymphalinae</taxon>
        <taxon>Euphydryas</taxon>
    </lineage>
</organism>
<dbReference type="Pfam" id="PF25298">
    <property type="entry name" value="Baculo_FP_2nd"/>
    <property type="match status" value="1"/>
</dbReference>
<evidence type="ECO:0000313" key="3">
    <source>
        <dbReference type="Proteomes" id="UP001153954"/>
    </source>
</evidence>
<dbReference type="AlphaFoldDB" id="A0AAU9VCQ0"/>
<comment type="caution">
    <text evidence="2">The sequence shown here is derived from an EMBL/GenBank/DDBJ whole genome shotgun (WGS) entry which is preliminary data.</text>
</comment>
<dbReference type="PANTHER" id="PTHR33395">
    <property type="entry name" value="TRANSCRIPTASE, PUTATIVE-RELATED-RELATED"/>
    <property type="match status" value="1"/>
</dbReference>
<accession>A0AAU9VCQ0</accession>
<keyword evidence="3" id="KW-1185">Reference proteome</keyword>
<name>A0AAU9VCQ0_EUPED</name>
<dbReference type="EMBL" id="CAKOGL010000031">
    <property type="protein sequence ID" value="CAH2108022.1"/>
    <property type="molecule type" value="Genomic_DNA"/>
</dbReference>